<evidence type="ECO:0000313" key="1">
    <source>
        <dbReference type="EMBL" id="PQV57862.1"/>
    </source>
</evidence>
<evidence type="ECO:0000313" key="2">
    <source>
        <dbReference type="Proteomes" id="UP000238338"/>
    </source>
</evidence>
<keyword evidence="2" id="KW-1185">Reference proteome</keyword>
<proteinExistence type="predicted"/>
<dbReference type="Proteomes" id="UP000238338">
    <property type="component" value="Unassembled WGS sequence"/>
</dbReference>
<dbReference type="EMBL" id="PVEP01000002">
    <property type="protein sequence ID" value="PQV57862.1"/>
    <property type="molecule type" value="Genomic_DNA"/>
</dbReference>
<organism evidence="1 2">
    <name type="scientific">Albidovulum denitrificans</name>
    <dbReference type="NCBI Taxonomy" id="404881"/>
    <lineage>
        <taxon>Bacteria</taxon>
        <taxon>Pseudomonadati</taxon>
        <taxon>Pseudomonadota</taxon>
        <taxon>Alphaproteobacteria</taxon>
        <taxon>Rhodobacterales</taxon>
        <taxon>Paracoccaceae</taxon>
        <taxon>Albidovulum</taxon>
    </lineage>
</organism>
<comment type="caution">
    <text evidence="1">The sequence shown here is derived from an EMBL/GenBank/DDBJ whole genome shotgun (WGS) entry which is preliminary data.</text>
</comment>
<protein>
    <submittedName>
        <fullName evidence="1">Uncharacterized protein</fullName>
    </submittedName>
</protein>
<reference evidence="1 2" key="1">
    <citation type="submission" date="2018-02" db="EMBL/GenBank/DDBJ databases">
        <title>Genomic Encyclopedia of Archaeal and Bacterial Type Strains, Phase II (KMG-II): from individual species to whole genera.</title>
        <authorList>
            <person name="Goeker M."/>
        </authorList>
    </citation>
    <scope>NUCLEOTIDE SEQUENCE [LARGE SCALE GENOMIC DNA]</scope>
    <source>
        <strain evidence="1 2">DSM 18921</strain>
    </source>
</reference>
<gene>
    <name evidence="1" type="ORF">LX70_01671</name>
</gene>
<sequence>MGRMVDCIPQTARTARLVGLCAHCGGTCNRMVSRTKIDQLAGIFDLALKDGSEP</sequence>
<dbReference type="AlphaFoldDB" id="A0A2S8SAN5"/>
<name>A0A2S8SAN5_9RHOB</name>
<accession>A0A2S8SAN5</accession>